<evidence type="ECO:0000313" key="1">
    <source>
        <dbReference type="EnsemblPlants" id="AVESA.00010b.r2.2DG0351940.2.CDS"/>
    </source>
</evidence>
<name>A0ACD5V200_AVESA</name>
<dbReference type="Proteomes" id="UP001732700">
    <property type="component" value="Chromosome 2D"/>
</dbReference>
<keyword evidence="2" id="KW-1185">Reference proteome</keyword>
<reference evidence="1" key="2">
    <citation type="submission" date="2025-09" db="UniProtKB">
        <authorList>
            <consortium name="EnsemblPlants"/>
        </authorList>
    </citation>
    <scope>IDENTIFICATION</scope>
</reference>
<dbReference type="EnsemblPlants" id="AVESA.00010b.r2.2DG0351940.2">
    <property type="protein sequence ID" value="AVESA.00010b.r2.2DG0351940.2.CDS"/>
    <property type="gene ID" value="AVESA.00010b.r2.2DG0351940"/>
</dbReference>
<evidence type="ECO:0000313" key="2">
    <source>
        <dbReference type="Proteomes" id="UP001732700"/>
    </source>
</evidence>
<sequence>MEASGWSSSLSSGILLSLVAVVWTVLWNNLQGLQLQQFVSRHLSRHARRLAAIVDPYLTITIAEYDGGRMKRSDAYKEVQAYLQRATCAAGGGVRHLKAETAKDVDALVLSMGDNEEVADAFQGATVWWLAYSTPPREDNAPSYWGGGRAARADRRFYRLFFLDRDRDLVLREYLPHVRREGRAVMVKNRQRKLFTNLSGDGYDADGMWSESVWSHVVFEHPKTFATLAMDPAKKKEIMDDLDAFRNGKDYYARVGKAWKRGYLLYGPPGTGKSTMVAAMANHLDYDVYDIELTSVRTNTDLRKLFIETTSKSIIVIEDIDCSLELTGKRKNKNNNKKKANDDGDKKDGAAEPPPDETDTGGSKVTLSGVLNFIDGLWSACGGERIIVFTTNHVEKLDPALIRRGRMDKHIEMSYCCFEAFKLLAKVYLDVESHHLFDAVETLLREANMAPADVAENLTPKSASDDAESCLSGLVVELEKVLAKKEGKGKDAADQADDDEE</sequence>
<organism evidence="1 2">
    <name type="scientific">Avena sativa</name>
    <name type="common">Oat</name>
    <dbReference type="NCBI Taxonomy" id="4498"/>
    <lineage>
        <taxon>Eukaryota</taxon>
        <taxon>Viridiplantae</taxon>
        <taxon>Streptophyta</taxon>
        <taxon>Embryophyta</taxon>
        <taxon>Tracheophyta</taxon>
        <taxon>Spermatophyta</taxon>
        <taxon>Magnoliopsida</taxon>
        <taxon>Liliopsida</taxon>
        <taxon>Poales</taxon>
        <taxon>Poaceae</taxon>
        <taxon>BOP clade</taxon>
        <taxon>Pooideae</taxon>
        <taxon>Poodae</taxon>
        <taxon>Poeae</taxon>
        <taxon>Poeae Chloroplast Group 1 (Aveneae type)</taxon>
        <taxon>Aveninae</taxon>
        <taxon>Avena</taxon>
    </lineage>
</organism>
<accession>A0ACD5V200</accession>
<reference evidence="1" key="1">
    <citation type="submission" date="2021-05" db="EMBL/GenBank/DDBJ databases">
        <authorList>
            <person name="Scholz U."/>
            <person name="Mascher M."/>
            <person name="Fiebig A."/>
        </authorList>
    </citation>
    <scope>NUCLEOTIDE SEQUENCE [LARGE SCALE GENOMIC DNA]</scope>
</reference>
<protein>
    <submittedName>
        <fullName evidence="1">Uncharacterized protein</fullName>
    </submittedName>
</protein>
<proteinExistence type="predicted"/>